<sequence>MASSDNYMMKNKRKMTQSHLLPFMSRRAAIVLPPVIQLCHHKRPPLEVHAQENINNNYCQINVTNNYDRDFQLNECVPHRNIAILRLLAQWVSAV</sequence>
<accession>A0AAD9KHG0</accession>
<gene>
    <name evidence="1" type="ORF">NP493_1038g01000</name>
</gene>
<dbReference type="AlphaFoldDB" id="A0AAD9KHG0"/>
<protein>
    <submittedName>
        <fullName evidence="1">Uncharacterized protein</fullName>
    </submittedName>
</protein>
<dbReference type="EMBL" id="JAODUO010001037">
    <property type="protein sequence ID" value="KAK2171693.1"/>
    <property type="molecule type" value="Genomic_DNA"/>
</dbReference>
<organism evidence="1 2">
    <name type="scientific">Ridgeia piscesae</name>
    <name type="common">Tubeworm</name>
    <dbReference type="NCBI Taxonomy" id="27915"/>
    <lineage>
        <taxon>Eukaryota</taxon>
        <taxon>Metazoa</taxon>
        <taxon>Spiralia</taxon>
        <taxon>Lophotrochozoa</taxon>
        <taxon>Annelida</taxon>
        <taxon>Polychaeta</taxon>
        <taxon>Sedentaria</taxon>
        <taxon>Canalipalpata</taxon>
        <taxon>Sabellida</taxon>
        <taxon>Siboglinidae</taxon>
        <taxon>Ridgeia</taxon>
    </lineage>
</organism>
<reference evidence="1" key="1">
    <citation type="journal article" date="2023" name="Mol. Biol. Evol.">
        <title>Third-Generation Sequencing Reveals the Adaptive Role of the Epigenome in Three Deep-Sea Polychaetes.</title>
        <authorList>
            <person name="Perez M."/>
            <person name="Aroh O."/>
            <person name="Sun Y."/>
            <person name="Lan Y."/>
            <person name="Juniper S.K."/>
            <person name="Young C.R."/>
            <person name="Angers B."/>
            <person name="Qian P.Y."/>
        </authorList>
    </citation>
    <scope>NUCLEOTIDE SEQUENCE</scope>
    <source>
        <strain evidence="1">R07B-5</strain>
    </source>
</reference>
<evidence type="ECO:0000313" key="1">
    <source>
        <dbReference type="EMBL" id="KAK2171693.1"/>
    </source>
</evidence>
<keyword evidence="2" id="KW-1185">Reference proteome</keyword>
<comment type="caution">
    <text evidence="1">The sequence shown here is derived from an EMBL/GenBank/DDBJ whole genome shotgun (WGS) entry which is preliminary data.</text>
</comment>
<name>A0AAD9KHG0_RIDPI</name>
<evidence type="ECO:0000313" key="2">
    <source>
        <dbReference type="Proteomes" id="UP001209878"/>
    </source>
</evidence>
<proteinExistence type="predicted"/>
<dbReference type="Proteomes" id="UP001209878">
    <property type="component" value="Unassembled WGS sequence"/>
</dbReference>